<comment type="caution">
    <text evidence="3">The sequence shown here is derived from an EMBL/GenBank/DDBJ whole genome shotgun (WGS) entry which is preliminary data.</text>
</comment>
<gene>
    <name evidence="3" type="ORF">DYB32_004442</name>
</gene>
<dbReference type="SUPFAM" id="SSF54160">
    <property type="entry name" value="Chromo domain-like"/>
    <property type="match status" value="1"/>
</dbReference>
<dbReference type="VEuPathDB" id="FungiDB:H310_14627"/>
<accession>A0A3R6VY13</accession>
<feature type="domain" description="Chromo" evidence="2">
    <location>
        <begin position="468"/>
        <end position="528"/>
    </location>
</feature>
<proteinExistence type="predicted"/>
<evidence type="ECO:0000256" key="1">
    <source>
        <dbReference type="SAM" id="MobiDB-lite"/>
    </source>
</evidence>
<dbReference type="AlphaFoldDB" id="A0A3R6VY13"/>
<dbReference type="Proteomes" id="UP000285060">
    <property type="component" value="Unassembled WGS sequence"/>
</dbReference>
<protein>
    <recommendedName>
        <fullName evidence="2">Chromo domain-containing protein</fullName>
    </recommendedName>
</protein>
<feature type="compositionally biased region" description="Basic and acidic residues" evidence="1">
    <location>
        <begin position="165"/>
        <end position="174"/>
    </location>
</feature>
<feature type="region of interest" description="Disordered" evidence="1">
    <location>
        <begin position="155"/>
        <end position="179"/>
    </location>
</feature>
<name>A0A3R6VY13_9STRA</name>
<evidence type="ECO:0000313" key="4">
    <source>
        <dbReference type="Proteomes" id="UP000285060"/>
    </source>
</evidence>
<organism evidence="3 4">
    <name type="scientific">Aphanomyces invadans</name>
    <dbReference type="NCBI Taxonomy" id="157072"/>
    <lineage>
        <taxon>Eukaryota</taxon>
        <taxon>Sar</taxon>
        <taxon>Stramenopiles</taxon>
        <taxon>Oomycota</taxon>
        <taxon>Saprolegniomycetes</taxon>
        <taxon>Saprolegniales</taxon>
        <taxon>Verrucalvaceae</taxon>
        <taxon>Aphanomyces</taxon>
    </lineage>
</organism>
<sequence>MLDGLAAAIRRDRQEWVIKEESQAIVKIIQDAIKPASLNRAVAEQMVLSRNKPLKKDVYRFVRWLREFAIGHERFVGYEEELKPVVKLEAPKVSLGGAKQPAAVAQSPPKAPVAAPTTEAPLGRRLSGGCLKCNSTSHRVRDCPGITREEASRLLKAHGRSPGRGRNENQRDRGTPGGRVATVRVDTKKQDRPGLLTVVEGIVSVQASLLDSGADLSVVSGGLVSALLAAGASPDVTVMGPMVLRPYGTDSKPITVTKQVRLGSLEFKTACGPLLLRGLRVWVDEAEPNVELTLGLPVMKTLGYDEQTLLENARKQQAVWDFADQPVTTPGVAMHRALRMEELSDEFDDDEGMCCATPEMEESPGSDDGESVRAVLMSKVDDAFEKFSLGDFVLVAKALQHPGKLTLRWKGPYRVVKVVSDHLMEVQQLVPPGDTSLHHTCRLRLYYEGGREVDEDLKAQIAFGDDGFYVEELQDLRMHDGAWQVKIKWLGLDEAESSWEPALSIYEDVPVLFRRWVNNKSDEDGVSEMVEDIERACGHSL</sequence>
<dbReference type="EMBL" id="QUSY01000334">
    <property type="protein sequence ID" value="RHY30286.1"/>
    <property type="molecule type" value="Genomic_DNA"/>
</dbReference>
<keyword evidence="4" id="KW-1185">Reference proteome</keyword>
<evidence type="ECO:0000259" key="2">
    <source>
        <dbReference type="PROSITE" id="PS50013"/>
    </source>
</evidence>
<evidence type="ECO:0000313" key="3">
    <source>
        <dbReference type="EMBL" id="RHY30286.1"/>
    </source>
</evidence>
<dbReference type="Gene3D" id="2.40.50.40">
    <property type="match status" value="1"/>
</dbReference>
<dbReference type="InterPro" id="IPR000953">
    <property type="entry name" value="Chromo/chromo_shadow_dom"/>
</dbReference>
<dbReference type="PROSITE" id="PS50013">
    <property type="entry name" value="CHROMO_2"/>
    <property type="match status" value="1"/>
</dbReference>
<reference evidence="3 4" key="1">
    <citation type="submission" date="2018-08" db="EMBL/GenBank/DDBJ databases">
        <title>Aphanomyces genome sequencing and annotation.</title>
        <authorList>
            <person name="Minardi D."/>
            <person name="Oidtmann B."/>
            <person name="Van Der Giezen M."/>
            <person name="Studholme D.J."/>
        </authorList>
    </citation>
    <scope>NUCLEOTIDE SEQUENCE [LARGE SCALE GENOMIC DNA]</scope>
    <source>
        <strain evidence="3 4">NJM0002</strain>
    </source>
</reference>
<dbReference type="InterPro" id="IPR016197">
    <property type="entry name" value="Chromo-like_dom_sf"/>
</dbReference>
<dbReference type="VEuPathDB" id="FungiDB:H310_13046"/>
<dbReference type="CDD" id="cd00024">
    <property type="entry name" value="CD_CSD"/>
    <property type="match status" value="1"/>
</dbReference>